<evidence type="ECO:0000256" key="1">
    <source>
        <dbReference type="ARBA" id="ARBA00022490"/>
    </source>
</evidence>
<dbReference type="CDD" id="cd18808">
    <property type="entry name" value="SF1_C_Upf1"/>
    <property type="match status" value="1"/>
</dbReference>
<name>A0A3L6FR16_MAIZE</name>
<dbReference type="Pfam" id="PF24805">
    <property type="entry name" value="EIF3I"/>
    <property type="match status" value="1"/>
</dbReference>
<evidence type="ECO:0000256" key="4">
    <source>
        <dbReference type="ARBA" id="ARBA00022737"/>
    </source>
</evidence>
<dbReference type="InterPro" id="IPR027417">
    <property type="entry name" value="P-loop_NTPase"/>
</dbReference>
<evidence type="ECO:0000313" key="10">
    <source>
        <dbReference type="Proteomes" id="UP000251960"/>
    </source>
</evidence>
<accession>A0A3L6FR16</accession>
<evidence type="ECO:0000256" key="7">
    <source>
        <dbReference type="ARBA" id="ARBA00040390"/>
    </source>
</evidence>
<keyword evidence="2 9" id="KW-0396">Initiation factor</keyword>
<evidence type="ECO:0000256" key="6">
    <source>
        <dbReference type="ARBA" id="ARBA00038394"/>
    </source>
</evidence>
<dbReference type="SMART" id="SM00320">
    <property type="entry name" value="WD40"/>
    <property type="match status" value="3"/>
</dbReference>
<protein>
    <recommendedName>
        <fullName evidence="7">Serine-threonine kinase receptor-associated protein</fullName>
    </recommendedName>
</protein>
<comment type="caution">
    <text evidence="9">The sequence shown here is derived from an EMBL/GenBank/DDBJ whole genome shotgun (WGS) entry which is preliminary data.</text>
</comment>
<dbReference type="InterPro" id="IPR036322">
    <property type="entry name" value="WD40_repeat_dom_sf"/>
</dbReference>
<evidence type="ECO:0000256" key="5">
    <source>
        <dbReference type="ARBA" id="ARBA00022917"/>
    </source>
</evidence>
<feature type="repeat" description="WD" evidence="8">
    <location>
        <begin position="142"/>
        <end position="183"/>
    </location>
</feature>
<feature type="repeat" description="WD" evidence="8">
    <location>
        <begin position="6"/>
        <end position="47"/>
    </location>
</feature>
<dbReference type="AlphaFoldDB" id="A0A3L6FR16"/>
<keyword evidence="5" id="KW-0648">Protein biosynthesis</keyword>
<feature type="repeat" description="WD" evidence="8">
    <location>
        <begin position="48"/>
        <end position="89"/>
    </location>
</feature>
<dbReference type="InterPro" id="IPR027525">
    <property type="entry name" value="eIF3i"/>
</dbReference>
<reference evidence="9 10" key="1">
    <citation type="journal article" date="2018" name="Nat. Genet.">
        <title>Extensive intraspecific gene order and gene structural variations between Mo17 and other maize genomes.</title>
        <authorList>
            <person name="Sun S."/>
            <person name="Zhou Y."/>
            <person name="Chen J."/>
            <person name="Shi J."/>
            <person name="Zhao H."/>
            <person name="Zhao H."/>
            <person name="Song W."/>
            <person name="Zhang M."/>
            <person name="Cui Y."/>
            <person name="Dong X."/>
            <person name="Liu H."/>
            <person name="Ma X."/>
            <person name="Jiao Y."/>
            <person name="Wang B."/>
            <person name="Wei X."/>
            <person name="Stein J.C."/>
            <person name="Glaubitz J.C."/>
            <person name="Lu F."/>
            <person name="Yu G."/>
            <person name="Liang C."/>
            <person name="Fengler K."/>
            <person name="Li B."/>
            <person name="Rafalski A."/>
            <person name="Schnable P.S."/>
            <person name="Ware D.H."/>
            <person name="Buckler E.S."/>
            <person name="Lai J."/>
        </authorList>
    </citation>
    <scope>NUCLEOTIDE SEQUENCE [LARGE SCALE GENOMIC DNA]</scope>
    <source>
        <strain evidence="10">cv. Missouri 17</strain>
        <tissue evidence="9">Seedling</tissue>
    </source>
</reference>
<dbReference type="Gene3D" id="3.40.50.300">
    <property type="entry name" value="P-loop containing nucleotide triphosphate hydrolases"/>
    <property type="match status" value="2"/>
</dbReference>
<keyword evidence="1" id="KW-0963">Cytoplasm</keyword>
<evidence type="ECO:0000256" key="3">
    <source>
        <dbReference type="ARBA" id="ARBA00022574"/>
    </source>
</evidence>
<dbReference type="EMBL" id="NCVQ01000003">
    <property type="protein sequence ID" value="PWZ37348.1"/>
    <property type="molecule type" value="Genomic_DNA"/>
</dbReference>
<dbReference type="ExpressionAtlas" id="A0A3L6FR16">
    <property type="expression patterns" value="baseline and differential"/>
</dbReference>
<dbReference type="InterPro" id="IPR047187">
    <property type="entry name" value="SF1_C_Upf1"/>
</dbReference>
<dbReference type="SUPFAM" id="SSF50978">
    <property type="entry name" value="WD40 repeat-like"/>
    <property type="match status" value="1"/>
</dbReference>
<organism evidence="9 10">
    <name type="scientific">Zea mays</name>
    <name type="common">Maize</name>
    <dbReference type="NCBI Taxonomy" id="4577"/>
    <lineage>
        <taxon>Eukaryota</taxon>
        <taxon>Viridiplantae</taxon>
        <taxon>Streptophyta</taxon>
        <taxon>Embryophyta</taxon>
        <taxon>Tracheophyta</taxon>
        <taxon>Spermatophyta</taxon>
        <taxon>Magnoliopsida</taxon>
        <taxon>Liliopsida</taxon>
        <taxon>Poales</taxon>
        <taxon>Poaceae</taxon>
        <taxon>PACMAD clade</taxon>
        <taxon>Panicoideae</taxon>
        <taxon>Andropogonodae</taxon>
        <taxon>Andropogoneae</taxon>
        <taxon>Tripsacinae</taxon>
        <taxon>Zea</taxon>
    </lineage>
</organism>
<sequence>MRPILMKGHERPLTFLRYNRDGDLLFSCAKDHTPTVWYADNGDRLGTYRGHNGAVWSCDVSRDSARLITGSADQTAKLWEVSTGKELSSFRFDAPARSVEFAIGDALAVVTTDNFMDHVPTVQVKRIAEDINDRTEESALVITGIKGRINRAVWGPLNRTIITVGEDATICIWDSEQVTKIKKALEYFEMPNLKVGSVEQFQCQEREVITISTVRSTIKHNVFDKLFNLGFLSNFKRFNAAITRAKSLLVIVENPHVITKDRHWDRLLRYCVDNGSYQGCPLPPPESFSHSEESISSGYGGTNYIGPVLPDFITVLPYKCVTSYMANVKCGQCPNAGFDTHAAIGSFQLNSSQAHAVNSCISAFQCPHRILVCAPTNTIILQLASHLVPLVEKYCKAKNLIYAIILFGNLERMRQKADTEKSSKLFESDRVTSNASRTKYARLVFCTHYRSSWLQNQKFDILVIDEAANLNVTRC</sequence>
<evidence type="ECO:0000313" key="9">
    <source>
        <dbReference type="EMBL" id="PWZ37348.1"/>
    </source>
</evidence>
<proteinExistence type="inferred from homology"/>
<comment type="similarity">
    <text evidence="6">Belongs to the WD repeat STRAP family.</text>
</comment>
<dbReference type="GO" id="GO:0005852">
    <property type="term" value="C:eukaryotic translation initiation factor 3 complex"/>
    <property type="evidence" value="ECO:0007669"/>
    <property type="project" value="InterPro"/>
</dbReference>
<gene>
    <name evidence="9" type="primary">TIF3I1_3</name>
    <name evidence="9" type="ORF">Zm00014a_035734</name>
</gene>
<dbReference type="InterPro" id="IPR001680">
    <property type="entry name" value="WD40_rpt"/>
</dbReference>
<dbReference type="GO" id="GO:0003743">
    <property type="term" value="F:translation initiation factor activity"/>
    <property type="evidence" value="ECO:0007669"/>
    <property type="project" value="UniProtKB-KW"/>
</dbReference>
<keyword evidence="4" id="KW-0677">Repeat</keyword>
<dbReference type="PANTHER" id="PTHR19877:SF1">
    <property type="entry name" value="EUKARYOTIC TRANSLATION INITIATION FACTOR 3 SUBUNIT I"/>
    <property type="match status" value="1"/>
</dbReference>
<dbReference type="Gene3D" id="2.130.10.10">
    <property type="entry name" value="YVTN repeat-like/Quinoprotein amine dehydrogenase"/>
    <property type="match status" value="1"/>
</dbReference>
<dbReference type="SUPFAM" id="SSF52540">
    <property type="entry name" value="P-loop containing nucleoside triphosphate hydrolases"/>
    <property type="match status" value="2"/>
</dbReference>
<dbReference type="Proteomes" id="UP000251960">
    <property type="component" value="Chromosome 2"/>
</dbReference>
<keyword evidence="3 8" id="KW-0853">WD repeat</keyword>
<evidence type="ECO:0000256" key="8">
    <source>
        <dbReference type="PROSITE-ProRule" id="PRU00221"/>
    </source>
</evidence>
<dbReference type="PROSITE" id="PS00678">
    <property type="entry name" value="WD_REPEATS_1"/>
    <property type="match status" value="1"/>
</dbReference>
<dbReference type="PROSITE" id="PS50082">
    <property type="entry name" value="WD_REPEATS_2"/>
    <property type="match status" value="3"/>
</dbReference>
<dbReference type="PANTHER" id="PTHR19877">
    <property type="entry name" value="EUKARYOTIC TRANSLATION INITIATION FACTOR 3 SUBUNIT I"/>
    <property type="match status" value="1"/>
</dbReference>
<dbReference type="InterPro" id="IPR015943">
    <property type="entry name" value="WD40/YVTN_repeat-like_dom_sf"/>
</dbReference>
<evidence type="ECO:0000256" key="2">
    <source>
        <dbReference type="ARBA" id="ARBA00022540"/>
    </source>
</evidence>
<dbReference type="InterPro" id="IPR019775">
    <property type="entry name" value="WD40_repeat_CS"/>
</dbReference>
<dbReference type="PROSITE" id="PS50294">
    <property type="entry name" value="WD_REPEATS_REGION"/>
    <property type="match status" value="1"/>
</dbReference>